<evidence type="ECO:0000256" key="3">
    <source>
        <dbReference type="ARBA" id="ARBA00022692"/>
    </source>
</evidence>
<reference evidence="8 9" key="1">
    <citation type="journal article" date="2019" name="Int. J. Syst. Evol. Microbiol.">
        <title>The Global Catalogue of Microorganisms (GCM) 10K type strain sequencing project: providing services to taxonomists for standard genome sequencing and annotation.</title>
        <authorList>
            <consortium name="The Broad Institute Genomics Platform"/>
            <consortium name="The Broad Institute Genome Sequencing Center for Infectious Disease"/>
            <person name="Wu L."/>
            <person name="Ma J."/>
        </authorList>
    </citation>
    <scope>NUCLEOTIDE SEQUENCE [LARGE SCALE GENOMIC DNA]</scope>
    <source>
        <strain evidence="8 9">JCM 15591</strain>
    </source>
</reference>
<dbReference type="SUPFAM" id="SSF161098">
    <property type="entry name" value="MetI-like"/>
    <property type="match status" value="1"/>
</dbReference>
<dbReference type="CDD" id="cd06261">
    <property type="entry name" value="TM_PBP2"/>
    <property type="match status" value="1"/>
</dbReference>
<feature type="transmembrane region" description="Helical" evidence="6">
    <location>
        <begin position="29"/>
        <end position="50"/>
    </location>
</feature>
<dbReference type="PANTHER" id="PTHR30177:SF33">
    <property type="entry name" value="POSSIBLE OSMOPROTECTANT (GLYCINE BETAINE_CARNITINE_CHOLINE_L-PROLINE) TRANSPORT INTEGRAL MEMBRANE PROTEIN ABC TRANSPORTER PROZ"/>
    <property type="match status" value="1"/>
</dbReference>
<feature type="transmembrane region" description="Helical" evidence="6">
    <location>
        <begin position="193"/>
        <end position="218"/>
    </location>
</feature>
<protein>
    <submittedName>
        <fullName evidence="8">ABC transporter permease subunit</fullName>
    </submittedName>
</protein>
<comment type="subcellular location">
    <subcellularLocation>
        <location evidence="6">Cell membrane</location>
        <topology evidence="6">Multi-pass membrane protein</topology>
    </subcellularLocation>
    <subcellularLocation>
        <location evidence="1">Membrane</location>
        <topology evidence="1">Multi-pass membrane protein</topology>
    </subcellularLocation>
</comment>
<evidence type="ECO:0000313" key="9">
    <source>
        <dbReference type="Proteomes" id="UP001501475"/>
    </source>
</evidence>
<keyword evidence="4 6" id="KW-1133">Transmembrane helix</keyword>
<evidence type="ECO:0000256" key="6">
    <source>
        <dbReference type="RuleBase" id="RU363032"/>
    </source>
</evidence>
<dbReference type="InterPro" id="IPR051204">
    <property type="entry name" value="ABC_transp_perm/SBD"/>
</dbReference>
<evidence type="ECO:0000256" key="4">
    <source>
        <dbReference type="ARBA" id="ARBA00022989"/>
    </source>
</evidence>
<dbReference type="PANTHER" id="PTHR30177">
    <property type="entry name" value="GLYCINE BETAINE/L-PROLINE TRANSPORT SYSTEM PERMEASE PROTEIN PROW"/>
    <property type="match status" value="1"/>
</dbReference>
<dbReference type="PROSITE" id="PS50928">
    <property type="entry name" value="ABC_TM1"/>
    <property type="match status" value="1"/>
</dbReference>
<sequence length="250" mass="25809">MIPKIWDWLTDPANWSGADGIATRVQEHLTYSLIVLAIASLIALPLGLWIGHTGRGRPLVSAANAARAVPTLGLLFALALWLGPRLSGDLAFTAPSIIVLVLLALPPLLAGAYAGVEAVDPATRDAARGMGLSDGQVLRQVELPIALPLLLSGVRAATLQVIATATIAAYVGLGGLGRFLIDGLATGDYAATAGGALLVAVLALLVDLLLAGVVRLLVSPGLTGKQSRRRRVELSAAGPLADRRRDVIPN</sequence>
<proteinExistence type="inferred from homology"/>
<dbReference type="EMBL" id="BAAAPN010000048">
    <property type="protein sequence ID" value="GAA1761686.1"/>
    <property type="molecule type" value="Genomic_DNA"/>
</dbReference>
<evidence type="ECO:0000256" key="1">
    <source>
        <dbReference type="ARBA" id="ARBA00004141"/>
    </source>
</evidence>
<gene>
    <name evidence="8" type="ORF">GCM10009810_21400</name>
</gene>
<evidence type="ECO:0000313" key="8">
    <source>
        <dbReference type="EMBL" id="GAA1761686.1"/>
    </source>
</evidence>
<evidence type="ECO:0000256" key="2">
    <source>
        <dbReference type="ARBA" id="ARBA00022448"/>
    </source>
</evidence>
<dbReference type="RefSeq" id="WP_344065914.1">
    <property type="nucleotide sequence ID" value="NZ_BAAAPN010000048.1"/>
</dbReference>
<comment type="similarity">
    <text evidence="6">Belongs to the binding-protein-dependent transport system permease family.</text>
</comment>
<dbReference type="InterPro" id="IPR000515">
    <property type="entry name" value="MetI-like"/>
</dbReference>
<feature type="transmembrane region" description="Helical" evidence="6">
    <location>
        <begin position="94"/>
        <end position="116"/>
    </location>
</feature>
<feature type="transmembrane region" description="Helical" evidence="6">
    <location>
        <begin position="161"/>
        <end position="181"/>
    </location>
</feature>
<dbReference type="Pfam" id="PF00528">
    <property type="entry name" value="BPD_transp_1"/>
    <property type="match status" value="1"/>
</dbReference>
<accession>A0ABN2KP77</accession>
<dbReference type="InterPro" id="IPR035906">
    <property type="entry name" value="MetI-like_sf"/>
</dbReference>
<keyword evidence="9" id="KW-1185">Reference proteome</keyword>
<keyword evidence="3 6" id="KW-0812">Transmembrane</keyword>
<evidence type="ECO:0000259" key="7">
    <source>
        <dbReference type="PROSITE" id="PS50928"/>
    </source>
</evidence>
<dbReference type="Proteomes" id="UP001501475">
    <property type="component" value="Unassembled WGS sequence"/>
</dbReference>
<dbReference type="Gene3D" id="1.10.3720.10">
    <property type="entry name" value="MetI-like"/>
    <property type="match status" value="1"/>
</dbReference>
<comment type="caution">
    <text evidence="8">The sequence shown here is derived from an EMBL/GenBank/DDBJ whole genome shotgun (WGS) entry which is preliminary data.</text>
</comment>
<name>A0ABN2KP77_9MICO</name>
<organism evidence="8 9">
    <name type="scientific">Nostocoides vanveenii</name>
    <dbReference type="NCBI Taxonomy" id="330835"/>
    <lineage>
        <taxon>Bacteria</taxon>
        <taxon>Bacillati</taxon>
        <taxon>Actinomycetota</taxon>
        <taxon>Actinomycetes</taxon>
        <taxon>Micrococcales</taxon>
        <taxon>Intrasporangiaceae</taxon>
        <taxon>Nostocoides</taxon>
    </lineage>
</organism>
<feature type="domain" description="ABC transmembrane type-1" evidence="7">
    <location>
        <begin position="29"/>
        <end position="210"/>
    </location>
</feature>
<keyword evidence="5 6" id="KW-0472">Membrane</keyword>
<feature type="transmembrane region" description="Helical" evidence="6">
    <location>
        <begin position="62"/>
        <end position="82"/>
    </location>
</feature>
<evidence type="ECO:0000256" key="5">
    <source>
        <dbReference type="ARBA" id="ARBA00023136"/>
    </source>
</evidence>
<keyword evidence="2 6" id="KW-0813">Transport</keyword>